<evidence type="ECO:0000259" key="4">
    <source>
        <dbReference type="PROSITE" id="PS50943"/>
    </source>
</evidence>
<dbReference type="SMART" id="SM00530">
    <property type="entry name" value="HTH_XRE"/>
    <property type="match status" value="1"/>
</dbReference>
<feature type="domain" description="HTH cro/C1-type" evidence="4">
    <location>
        <begin position="9"/>
        <end position="63"/>
    </location>
</feature>
<keyword evidence="3" id="KW-0472">Membrane</keyword>
<feature type="transmembrane region" description="Helical" evidence="3">
    <location>
        <begin position="322"/>
        <end position="340"/>
    </location>
</feature>
<dbReference type="PANTHER" id="PTHR46558">
    <property type="entry name" value="TRACRIPTIONAL REGULATORY PROTEIN-RELATED-RELATED"/>
    <property type="match status" value="1"/>
</dbReference>
<evidence type="ECO:0000256" key="3">
    <source>
        <dbReference type="SAM" id="Phobius"/>
    </source>
</evidence>
<keyword evidence="3" id="KW-0812">Transmembrane</keyword>
<dbReference type="SUPFAM" id="SSF47413">
    <property type="entry name" value="lambda repressor-like DNA-binding domains"/>
    <property type="match status" value="1"/>
</dbReference>
<proteinExistence type="predicted"/>
<dbReference type="EMBL" id="PPTP01000012">
    <property type="protein sequence ID" value="RDB54315.1"/>
    <property type="molecule type" value="Genomic_DNA"/>
</dbReference>
<keyword evidence="1" id="KW-0238">DNA-binding</keyword>
<feature type="compositionally biased region" description="Basic and acidic residues" evidence="2">
    <location>
        <begin position="131"/>
        <end position="142"/>
    </location>
</feature>
<feature type="transmembrane region" description="Helical" evidence="3">
    <location>
        <begin position="246"/>
        <end position="263"/>
    </location>
</feature>
<dbReference type="CDD" id="cd00093">
    <property type="entry name" value="HTH_XRE"/>
    <property type="match status" value="1"/>
</dbReference>
<reference evidence="5 6" key="1">
    <citation type="journal article" date="2018" name="Elife">
        <title>Discovery and characterization of a prevalent human gut bacterial enzyme sufficient for the inactivation of a family of plant toxins.</title>
        <authorList>
            <person name="Koppel N."/>
            <person name="Bisanz J.E."/>
            <person name="Pandelia M.E."/>
            <person name="Turnbaugh P.J."/>
            <person name="Balskus E.P."/>
        </authorList>
    </citation>
    <scope>NUCLEOTIDE SEQUENCE [LARGE SCALE GENOMIC DNA]</scope>
    <source>
        <strain evidence="6">anaerobia AP69FAA</strain>
    </source>
</reference>
<feature type="region of interest" description="Disordered" evidence="2">
    <location>
        <begin position="71"/>
        <end position="151"/>
    </location>
</feature>
<keyword evidence="3" id="KW-1133">Transmembrane helix</keyword>
<dbReference type="PANTHER" id="PTHR46558:SF11">
    <property type="entry name" value="HTH-TYPE TRANSCRIPTIONAL REGULATOR XRE"/>
    <property type="match status" value="1"/>
</dbReference>
<feature type="transmembrane region" description="Helical" evidence="3">
    <location>
        <begin position="269"/>
        <end position="286"/>
    </location>
</feature>
<organism evidence="5 6">
    <name type="scientific">Senegalimassilia anaerobia</name>
    <dbReference type="NCBI Taxonomy" id="1473216"/>
    <lineage>
        <taxon>Bacteria</taxon>
        <taxon>Bacillati</taxon>
        <taxon>Actinomycetota</taxon>
        <taxon>Coriobacteriia</taxon>
        <taxon>Coriobacteriales</taxon>
        <taxon>Coriobacteriaceae</taxon>
        <taxon>Senegalimassilia</taxon>
    </lineage>
</organism>
<dbReference type="GO" id="GO:0003677">
    <property type="term" value="F:DNA binding"/>
    <property type="evidence" value="ECO:0007669"/>
    <property type="project" value="UniProtKB-KW"/>
</dbReference>
<dbReference type="RefSeq" id="WP_114621258.1">
    <property type="nucleotide sequence ID" value="NZ_DBFBEK010000018.1"/>
</dbReference>
<dbReference type="Gene3D" id="1.10.260.40">
    <property type="entry name" value="lambda repressor-like DNA-binding domains"/>
    <property type="match status" value="1"/>
</dbReference>
<dbReference type="InterPro" id="IPR001387">
    <property type="entry name" value="Cro/C1-type_HTH"/>
</dbReference>
<feature type="compositionally biased region" description="Polar residues" evidence="2">
    <location>
        <begin position="121"/>
        <end position="130"/>
    </location>
</feature>
<evidence type="ECO:0000256" key="1">
    <source>
        <dbReference type="ARBA" id="ARBA00023125"/>
    </source>
</evidence>
<dbReference type="Pfam" id="PF01381">
    <property type="entry name" value="HTH_3"/>
    <property type="match status" value="1"/>
</dbReference>
<evidence type="ECO:0000313" key="6">
    <source>
        <dbReference type="Proteomes" id="UP000253792"/>
    </source>
</evidence>
<feature type="transmembrane region" description="Helical" evidence="3">
    <location>
        <begin position="298"/>
        <end position="316"/>
    </location>
</feature>
<name>A0A369L803_9ACTN</name>
<comment type="caution">
    <text evidence="5">The sequence shown here is derived from an EMBL/GenBank/DDBJ whole genome shotgun (WGS) entry which is preliminary data.</text>
</comment>
<dbReference type="Proteomes" id="UP000253792">
    <property type="component" value="Unassembled WGS sequence"/>
</dbReference>
<dbReference type="OrthoDB" id="9805856at2"/>
<dbReference type="STRING" id="1034345.GCA_000236865_01630"/>
<dbReference type="InterPro" id="IPR010982">
    <property type="entry name" value="Lambda_DNA-bd_dom_sf"/>
</dbReference>
<accession>A0A369L803</accession>
<feature type="compositionally biased region" description="Basic and acidic residues" evidence="2">
    <location>
        <begin position="100"/>
        <end position="111"/>
    </location>
</feature>
<dbReference type="AlphaFoldDB" id="A0A369L803"/>
<evidence type="ECO:0000313" key="5">
    <source>
        <dbReference type="EMBL" id="RDB54315.1"/>
    </source>
</evidence>
<evidence type="ECO:0000256" key="2">
    <source>
        <dbReference type="SAM" id="MobiDB-lite"/>
    </source>
</evidence>
<keyword evidence="6" id="KW-1185">Reference proteome</keyword>
<gene>
    <name evidence="5" type="ORF">C1880_09495</name>
</gene>
<protein>
    <submittedName>
        <fullName evidence="5">XRE family transcriptional regulator</fullName>
    </submittedName>
</protein>
<dbReference type="PROSITE" id="PS50943">
    <property type="entry name" value="HTH_CROC1"/>
    <property type="match status" value="1"/>
</dbReference>
<sequence>MDKGIAQRLAARRKQAGLSQEALADKLGVSRQAVSKWERAESLPDTDNLIALAAIYGLTLDELLWREAGESDSQVSQPASDAAKTSRASTDEGFSQGKPDAAKDGRDDGRCDSVAYDDQAEASTDGTAFESSRDDNDAESGKNDGAGDGNDYAHVSFRDGIHVRDAKKGEEVHIGWNGVHVTNRKKGEEVYVGWNGAHVEQPNASGTTGSNPKSVHVDSSGVIIGEQHFENWREAHKAYKRKPERAWRSFPFPLVILVAYVLLGLFANAWVPGLMLAFAVPAYYVIGNAWEKRRLSHLIGGLYPIGTIAWFCWMAFALNQAHPAWVLFLTIPVVEILCTWSRKTWKRRRKAKTGDQ</sequence>